<keyword evidence="9" id="KW-1185">Reference proteome</keyword>
<comment type="pathway">
    <text evidence="1">Metabolic intermediate metabolism; (S)-3-hydroxy-3-methylglutaryl-CoA degradation; acetoacetate from (S)-3-hydroxy-3-methylglutaryl-CoA: step 1/1.</text>
</comment>
<comment type="caution">
    <text evidence="8">The sequence shown here is derived from an EMBL/GenBank/DDBJ whole genome shotgun (WGS) entry which is preliminary data.</text>
</comment>
<dbReference type="InterPro" id="IPR013785">
    <property type="entry name" value="Aldolase_TIM"/>
</dbReference>
<dbReference type="Pfam" id="PF00682">
    <property type="entry name" value="HMGL-like"/>
    <property type="match status" value="1"/>
</dbReference>
<protein>
    <recommendedName>
        <fullName evidence="3">hydroxymethylglutaryl-CoA lyase</fullName>
        <ecNumber evidence="3">4.1.3.4</ecNumber>
    </recommendedName>
</protein>
<dbReference type="Proteomes" id="UP000019471">
    <property type="component" value="Unassembled WGS sequence"/>
</dbReference>
<evidence type="ECO:0000259" key="7">
    <source>
        <dbReference type="PROSITE" id="PS50991"/>
    </source>
</evidence>
<evidence type="ECO:0000256" key="2">
    <source>
        <dbReference type="ARBA" id="ARBA00009405"/>
    </source>
</evidence>
<dbReference type="InterPro" id="IPR000891">
    <property type="entry name" value="PYR_CT"/>
</dbReference>
<dbReference type="GO" id="GO:0004419">
    <property type="term" value="F:hydroxymethylglutaryl-CoA lyase activity"/>
    <property type="evidence" value="ECO:0007669"/>
    <property type="project" value="UniProtKB-EC"/>
</dbReference>
<dbReference type="CDD" id="cd06558">
    <property type="entry name" value="crotonase-like"/>
    <property type="match status" value="1"/>
</dbReference>
<evidence type="ECO:0000313" key="8">
    <source>
        <dbReference type="EMBL" id="EXJ71198.1"/>
    </source>
</evidence>
<evidence type="ECO:0000256" key="1">
    <source>
        <dbReference type="ARBA" id="ARBA00005143"/>
    </source>
</evidence>
<dbReference type="UniPathway" id="UPA00896">
    <property type="reaction ID" value="UER00863"/>
</dbReference>
<dbReference type="CDD" id="cd07938">
    <property type="entry name" value="DRE_TIM_HMGL"/>
    <property type="match status" value="1"/>
</dbReference>
<dbReference type="EC" id="4.1.3.4" evidence="3"/>
<organism evidence="8 9">
    <name type="scientific">Cladophialophora psammophila CBS 110553</name>
    <dbReference type="NCBI Taxonomy" id="1182543"/>
    <lineage>
        <taxon>Eukaryota</taxon>
        <taxon>Fungi</taxon>
        <taxon>Dikarya</taxon>
        <taxon>Ascomycota</taxon>
        <taxon>Pezizomycotina</taxon>
        <taxon>Eurotiomycetes</taxon>
        <taxon>Chaetothyriomycetidae</taxon>
        <taxon>Chaetothyriales</taxon>
        <taxon>Herpotrichiellaceae</taxon>
        <taxon>Cladophialophora</taxon>
    </lineage>
</organism>
<dbReference type="RefSeq" id="XP_007744977.1">
    <property type="nucleotide sequence ID" value="XM_007746787.1"/>
</dbReference>
<dbReference type="Gene3D" id="3.90.226.10">
    <property type="entry name" value="2-enoyl-CoA Hydratase, Chain A, domain 1"/>
    <property type="match status" value="1"/>
</dbReference>
<sequence>MNVRSLVTLRPVAAFNRSGDRICRSAAARRLGQRWQTTASSPQTPDVRILEVAPRDGLQNIKTLVPTATKIELIRKLVDTGLGHIEATSFVSPKWVPQLADGAAVMEAISPLAAANDIQFPVLAPNLKGLENALKAGAKEVVVFASATEAFSKMNQNCTVDEALAAARRVMEIAKPQGVRVRGVISCIFADPYSGPTNPSSVLRVAKEFLQMGCYEVGLGDTLGVGTPLKTQKLLEVLFKEIPPERLAGHFHDTYGQGVANVVAAYQMGIRAFDSATAGTGGCPYAKGAKGNVATEDVVYTLENSGISTGINLDKLIMVGDWLSRQIGVPNGSRAGAALVAKQSSQKEEKKSSAREWKIVEEMPDYRVSRAGPVVKVTLTRSRHGNTMTLPMLEGLTQVYTKLAKDQTVFHIVLSAEGKFFCTGMDLSGGTKTTETDKDQGYHAKIQALFSAIDNSPQITIALIEGPCYGGGVGLGFVCDIRLASPKARWTLSEIKIGVAPAIISRYMAREWGFSFFREAMLTGREVQDSELQRIGAVHGVSEDTGKLLEDYLDKLSHCAPKSASVCKELARLAWTDPGKRKQDDFIEHTFHKMMVPGSEGEYGIQQFQKKNKKIQWTDFHFGEAKL</sequence>
<evidence type="ECO:0000256" key="6">
    <source>
        <dbReference type="ARBA" id="ARBA00049877"/>
    </source>
</evidence>
<dbReference type="GO" id="GO:0046951">
    <property type="term" value="P:ketone body biosynthetic process"/>
    <property type="evidence" value="ECO:0007669"/>
    <property type="project" value="TreeGrafter"/>
</dbReference>
<dbReference type="GeneID" id="19190904"/>
<comment type="similarity">
    <text evidence="2">Belongs to the HMG-CoA lyase family.</text>
</comment>
<dbReference type="AlphaFoldDB" id="W9WTC3"/>
<dbReference type="eggNOG" id="KOG1681">
    <property type="taxonomic scope" value="Eukaryota"/>
</dbReference>
<keyword evidence="5" id="KW-0456">Lyase</keyword>
<proteinExistence type="inferred from homology"/>
<dbReference type="HOGENOM" id="CLU_022138_4_1_1"/>
<dbReference type="eggNOG" id="KOG2368">
    <property type="taxonomic scope" value="Eukaryota"/>
</dbReference>
<dbReference type="PANTHER" id="PTHR42738:SF17">
    <property type="entry name" value="HYDROXYMETHYLGLUTARYL-COA LYASE"/>
    <property type="match status" value="1"/>
</dbReference>
<evidence type="ECO:0000313" key="9">
    <source>
        <dbReference type="Proteomes" id="UP000019471"/>
    </source>
</evidence>
<dbReference type="SUPFAM" id="SSF52096">
    <property type="entry name" value="ClpP/crotonase"/>
    <property type="match status" value="1"/>
</dbReference>
<dbReference type="GO" id="GO:0046872">
    <property type="term" value="F:metal ion binding"/>
    <property type="evidence" value="ECO:0007669"/>
    <property type="project" value="UniProtKB-KW"/>
</dbReference>
<feature type="domain" description="Pyruvate carboxyltransferase" evidence="7">
    <location>
        <begin position="47"/>
        <end position="317"/>
    </location>
</feature>
<evidence type="ECO:0000256" key="3">
    <source>
        <dbReference type="ARBA" id="ARBA00012910"/>
    </source>
</evidence>
<dbReference type="InterPro" id="IPR043594">
    <property type="entry name" value="HMGL"/>
</dbReference>
<dbReference type="NCBIfam" id="NF004283">
    <property type="entry name" value="PRK05692.1"/>
    <property type="match status" value="1"/>
</dbReference>
<dbReference type="FunFam" id="3.20.20.70:FF:000201">
    <property type="entry name" value="Hydroxymethylglutaryl-CoA lyase"/>
    <property type="match status" value="1"/>
</dbReference>
<name>W9WTC3_9EURO</name>
<accession>W9WTC3</accession>
<dbReference type="Gene3D" id="3.20.20.70">
    <property type="entry name" value="Aldolase class I"/>
    <property type="match status" value="1"/>
</dbReference>
<dbReference type="SUPFAM" id="SSF51569">
    <property type="entry name" value="Aldolase"/>
    <property type="match status" value="1"/>
</dbReference>
<dbReference type="PROSITE" id="PS50991">
    <property type="entry name" value="PYR_CT"/>
    <property type="match status" value="1"/>
</dbReference>
<gene>
    <name evidence="8" type="ORF">A1O5_06192</name>
</gene>
<dbReference type="OrthoDB" id="10253869at2759"/>
<evidence type="ECO:0000256" key="4">
    <source>
        <dbReference type="ARBA" id="ARBA00022723"/>
    </source>
</evidence>
<reference evidence="8 9" key="1">
    <citation type="submission" date="2013-03" db="EMBL/GenBank/DDBJ databases">
        <title>The Genome Sequence of Cladophialophora psammophila CBS 110553.</title>
        <authorList>
            <consortium name="The Broad Institute Genomics Platform"/>
            <person name="Cuomo C."/>
            <person name="de Hoog S."/>
            <person name="Gorbushina A."/>
            <person name="Walker B."/>
            <person name="Young S.K."/>
            <person name="Zeng Q."/>
            <person name="Gargeya S."/>
            <person name="Fitzgerald M."/>
            <person name="Haas B."/>
            <person name="Abouelleil A."/>
            <person name="Allen A.W."/>
            <person name="Alvarado L."/>
            <person name="Arachchi H.M."/>
            <person name="Berlin A.M."/>
            <person name="Chapman S.B."/>
            <person name="Gainer-Dewar J."/>
            <person name="Goldberg J."/>
            <person name="Griggs A."/>
            <person name="Gujja S."/>
            <person name="Hansen M."/>
            <person name="Howarth C."/>
            <person name="Imamovic A."/>
            <person name="Ireland A."/>
            <person name="Larimer J."/>
            <person name="McCowan C."/>
            <person name="Murphy C."/>
            <person name="Pearson M."/>
            <person name="Poon T.W."/>
            <person name="Priest M."/>
            <person name="Roberts A."/>
            <person name="Saif S."/>
            <person name="Shea T."/>
            <person name="Sisk P."/>
            <person name="Sykes S."/>
            <person name="Wortman J."/>
            <person name="Nusbaum C."/>
            <person name="Birren B."/>
        </authorList>
    </citation>
    <scope>NUCLEOTIDE SEQUENCE [LARGE SCALE GENOMIC DNA]</scope>
    <source>
        <strain evidence="8 9">CBS 110553</strain>
    </source>
</reference>
<dbReference type="STRING" id="1182543.W9WTC3"/>
<dbReference type="Pfam" id="PF00378">
    <property type="entry name" value="ECH_1"/>
    <property type="match status" value="1"/>
</dbReference>
<dbReference type="PANTHER" id="PTHR42738">
    <property type="entry name" value="HYDROXYMETHYLGLUTARYL-COA LYASE"/>
    <property type="match status" value="1"/>
</dbReference>
<evidence type="ECO:0000256" key="5">
    <source>
        <dbReference type="ARBA" id="ARBA00023239"/>
    </source>
</evidence>
<dbReference type="GO" id="GO:0006552">
    <property type="term" value="P:L-leucine catabolic process"/>
    <property type="evidence" value="ECO:0007669"/>
    <property type="project" value="TreeGrafter"/>
</dbReference>
<dbReference type="InterPro" id="IPR001753">
    <property type="entry name" value="Enoyl-CoA_hydra/iso"/>
</dbReference>
<dbReference type="EMBL" id="AMGX01000008">
    <property type="protein sequence ID" value="EXJ71198.1"/>
    <property type="molecule type" value="Genomic_DNA"/>
</dbReference>
<dbReference type="InterPro" id="IPR029045">
    <property type="entry name" value="ClpP/crotonase-like_dom_sf"/>
</dbReference>
<keyword evidence="4" id="KW-0479">Metal-binding</keyword>
<comment type="catalytic activity">
    <reaction evidence="6">
        <text>(3S)-3-hydroxy-3-methylglutaryl-CoA = acetoacetate + acetyl-CoA</text>
        <dbReference type="Rhea" id="RHEA:24404"/>
        <dbReference type="ChEBI" id="CHEBI:13705"/>
        <dbReference type="ChEBI" id="CHEBI:43074"/>
        <dbReference type="ChEBI" id="CHEBI:57288"/>
        <dbReference type="EC" id="4.1.3.4"/>
    </reaction>
</comment>